<dbReference type="EMBL" id="HAAD01001602">
    <property type="protein sequence ID" value="CDG67834.1"/>
    <property type="molecule type" value="mRNA"/>
</dbReference>
<dbReference type="GO" id="GO:0005789">
    <property type="term" value="C:endoplasmic reticulum membrane"/>
    <property type="evidence" value="ECO:0007669"/>
    <property type="project" value="UniProtKB-SubCell"/>
</dbReference>
<evidence type="ECO:0000256" key="3">
    <source>
        <dbReference type="ARBA" id="ARBA00021257"/>
    </source>
</evidence>
<evidence type="ECO:0000256" key="9">
    <source>
        <dbReference type="ARBA" id="ARBA00023010"/>
    </source>
</evidence>
<evidence type="ECO:0000256" key="12">
    <source>
        <dbReference type="SAM" id="Phobius"/>
    </source>
</evidence>
<gene>
    <name evidence="13" type="primary">SEC62</name>
</gene>
<evidence type="ECO:0000256" key="7">
    <source>
        <dbReference type="ARBA" id="ARBA00022927"/>
    </source>
</evidence>
<keyword evidence="9" id="KW-0811">Translocation</keyword>
<evidence type="ECO:0000256" key="6">
    <source>
        <dbReference type="ARBA" id="ARBA00022824"/>
    </source>
</evidence>
<dbReference type="InterPro" id="IPR004728">
    <property type="entry name" value="Sec62"/>
</dbReference>
<reference evidence="13" key="1">
    <citation type="journal article" date="2013" name="Genome Biol. Evol.">
        <title>Punctuated emergences of genetic and phenotypic innovations in eumetazoan, bilaterian, euteleostome, and hominidae ancestors.</title>
        <authorList>
            <person name="Wenger Y."/>
            <person name="Galliot B."/>
        </authorList>
    </citation>
    <scope>NUCLEOTIDE SEQUENCE</scope>
    <source>
        <tissue evidence="13">Whole animals</tissue>
    </source>
</reference>
<keyword evidence="4" id="KW-0813">Transport</keyword>
<dbReference type="AlphaFoldDB" id="T2M6S4"/>
<proteinExistence type="evidence at transcript level"/>
<accession>T2M6S4</accession>
<feature type="region of interest" description="Disordered" evidence="11">
    <location>
        <begin position="138"/>
        <end position="157"/>
    </location>
</feature>
<comment type="subcellular location">
    <subcellularLocation>
        <location evidence="1">Endoplasmic reticulum membrane</location>
        <topology evidence="1">Multi-pass membrane protein</topology>
    </subcellularLocation>
</comment>
<evidence type="ECO:0000313" key="13">
    <source>
        <dbReference type="EMBL" id="CDG67834.1"/>
    </source>
</evidence>
<dbReference type="PANTHER" id="PTHR12443">
    <property type="entry name" value="TRANSLOCATION PROTEIN SEC62"/>
    <property type="match status" value="1"/>
</dbReference>
<feature type="transmembrane region" description="Helical" evidence="12">
    <location>
        <begin position="227"/>
        <end position="259"/>
    </location>
</feature>
<evidence type="ECO:0000256" key="11">
    <source>
        <dbReference type="SAM" id="MobiDB-lite"/>
    </source>
</evidence>
<evidence type="ECO:0000256" key="8">
    <source>
        <dbReference type="ARBA" id="ARBA00022989"/>
    </source>
</evidence>
<feature type="region of interest" description="Disordered" evidence="11">
    <location>
        <begin position="329"/>
        <end position="350"/>
    </location>
</feature>
<evidence type="ECO:0000256" key="4">
    <source>
        <dbReference type="ARBA" id="ARBA00022448"/>
    </source>
</evidence>
<keyword evidence="6" id="KW-0256">Endoplasmic reticulum</keyword>
<keyword evidence="8 12" id="KW-1133">Transmembrane helix</keyword>
<comment type="similarity">
    <text evidence="2">Belongs to the SEC62 family.</text>
</comment>
<keyword evidence="5 12" id="KW-0812">Transmembrane</keyword>
<feature type="non-terminal residue" evidence="13">
    <location>
        <position position="1"/>
    </location>
</feature>
<dbReference type="PANTHER" id="PTHR12443:SF9">
    <property type="entry name" value="TRANSLOCATION PROTEIN SEC62"/>
    <property type="match status" value="1"/>
</dbReference>
<evidence type="ECO:0000256" key="10">
    <source>
        <dbReference type="ARBA" id="ARBA00023136"/>
    </source>
</evidence>
<dbReference type="Pfam" id="PF03839">
    <property type="entry name" value="Sec62"/>
    <property type="match status" value="1"/>
</dbReference>
<evidence type="ECO:0000256" key="5">
    <source>
        <dbReference type="ARBA" id="ARBA00022692"/>
    </source>
</evidence>
<dbReference type="GO" id="GO:0031204">
    <property type="term" value="P:post-translational protein targeting to membrane, translocation"/>
    <property type="evidence" value="ECO:0007669"/>
    <property type="project" value="TreeGrafter"/>
</dbReference>
<feature type="transmembrane region" description="Helical" evidence="12">
    <location>
        <begin position="201"/>
        <end position="221"/>
    </location>
</feature>
<dbReference type="OrthoDB" id="200187at2759"/>
<evidence type="ECO:0000256" key="2">
    <source>
        <dbReference type="ARBA" id="ARBA00010604"/>
    </source>
</evidence>
<name>T2M6S4_HYDVU</name>
<evidence type="ECO:0000256" key="1">
    <source>
        <dbReference type="ARBA" id="ARBA00004477"/>
    </source>
</evidence>
<protein>
    <recommendedName>
        <fullName evidence="3">Translocation protein SEC62</fullName>
    </recommendedName>
</protein>
<sequence>FFIKLLRIILYFLKIKMADKRISKKKKKGAIDENIKPTSEEESIAKHLRFNLETKKATMYGDEAFYFFGSKAVDFLLDSKWAKGDSKLSVQFTHRESVVAFLTKLLNYGKFFTRAHLNKIEKKVKDIKKKDEKIKVEKEDKKKEDESEKSESPRLRKEKKDVKKVKKKVKYTLEPHDFQCFIDSDKEAYVWIYDPVSCWKLILGTILVLFVIAVCLFPLWPESVREYSWYLSVAGAIFVGGILVLALLRYIVFALIFMFTMGNVRFWFLPNLTAECGFFESFVPLYTYAESKVDNKSKKKFKKDKIKNEENLKKEKLEDLKSFSSIEKKNEEDKVYSNESEESSESIKDEDWVKVKKSTKQDTFEAKC</sequence>
<keyword evidence="7" id="KW-0653">Protein transport</keyword>
<organism evidence="13">
    <name type="scientific">Hydra vulgaris</name>
    <name type="common">Hydra</name>
    <name type="synonym">Hydra attenuata</name>
    <dbReference type="NCBI Taxonomy" id="6087"/>
    <lineage>
        <taxon>Eukaryota</taxon>
        <taxon>Metazoa</taxon>
        <taxon>Cnidaria</taxon>
        <taxon>Hydrozoa</taxon>
        <taxon>Hydroidolina</taxon>
        <taxon>Anthoathecata</taxon>
        <taxon>Aplanulata</taxon>
        <taxon>Hydridae</taxon>
        <taxon>Hydra</taxon>
    </lineage>
</organism>
<keyword evidence="10 12" id="KW-0472">Membrane</keyword>